<feature type="transmembrane region" description="Helical" evidence="1">
    <location>
        <begin position="99"/>
        <end position="118"/>
    </location>
</feature>
<keyword evidence="1" id="KW-0812">Transmembrane</keyword>
<dbReference type="AlphaFoldDB" id="A0A0V0H288"/>
<reference evidence="2" key="1">
    <citation type="submission" date="2015-12" db="EMBL/GenBank/DDBJ databases">
        <title>Gene expression during late stages of embryo sac development: a critical building block for successful pollen-pistil interactions.</title>
        <authorList>
            <person name="Liu Y."/>
            <person name="Joly V."/>
            <person name="Sabar M."/>
            <person name="Matton D.P."/>
        </authorList>
    </citation>
    <scope>NUCLEOTIDE SEQUENCE</scope>
</reference>
<name>A0A0V0H288_SOLCH</name>
<proteinExistence type="predicted"/>
<protein>
    <submittedName>
        <fullName evidence="2">Putative ovule protein</fullName>
    </submittedName>
</protein>
<keyword evidence="1" id="KW-1133">Transmembrane helix</keyword>
<evidence type="ECO:0000313" key="2">
    <source>
        <dbReference type="EMBL" id="JAP14514.1"/>
    </source>
</evidence>
<organism evidence="2">
    <name type="scientific">Solanum chacoense</name>
    <name type="common">Chaco potato</name>
    <dbReference type="NCBI Taxonomy" id="4108"/>
    <lineage>
        <taxon>Eukaryota</taxon>
        <taxon>Viridiplantae</taxon>
        <taxon>Streptophyta</taxon>
        <taxon>Embryophyta</taxon>
        <taxon>Tracheophyta</taxon>
        <taxon>Spermatophyta</taxon>
        <taxon>Magnoliopsida</taxon>
        <taxon>eudicotyledons</taxon>
        <taxon>Gunneridae</taxon>
        <taxon>Pentapetalae</taxon>
        <taxon>asterids</taxon>
        <taxon>lamiids</taxon>
        <taxon>Solanales</taxon>
        <taxon>Solanaceae</taxon>
        <taxon>Solanoideae</taxon>
        <taxon>Solaneae</taxon>
        <taxon>Solanum</taxon>
    </lineage>
</organism>
<sequence length="119" mass="14098">MVIHHLLQVVIVLWKNYNLLFKLQLLIARNLVLQWKTRKSRFHHHEVKRASRYTTAPAMCGIQESIEPKGSIGISARGYFHGVNLRPPDLREFDHFYPLWYYLFISSIVKFLFLILCVS</sequence>
<keyword evidence="1" id="KW-0472">Membrane</keyword>
<accession>A0A0V0H288</accession>
<dbReference type="EMBL" id="GEDG01026459">
    <property type="protein sequence ID" value="JAP14514.1"/>
    <property type="molecule type" value="Transcribed_RNA"/>
</dbReference>
<evidence type="ECO:0000256" key="1">
    <source>
        <dbReference type="SAM" id="Phobius"/>
    </source>
</evidence>